<sequence>MQSHRGEWSSKIGFILAASGSAIGLGNIWRYPYIVGKNGGAAFVIIYLLIVVIIGLPYMLGELALGRSSQKNPVGAIGAIKPGSWWKGVGYLGVLTGLGILSFYGVIAGWTVGYVFKMFSGAPGNFAAFISEPVQVTLLLAFFIFITAAIVHGGVSGGIERWSKILMPILFVLMVILIIYAVSLPGSGAGLRFYLMPDFSKIDGNVILAALGQAFFSLSLGMGLMITYGSYVTKSDDLFSSAGYIVFFDSLIAIMSGLIIFPALFASGQDPEAGAKLVFVVFPELFMTMPFGSIIGGIFFILLSVAALTSTISLLEVPVAFLVDEKKFHRKRIVWVVAGIAFLLGLPSALSQGANDFFSNFGLIPERLADPDFLSQMSFVFGDFSLAFGALLLSIFIGWVWGAKAAAAEIAQGSRFFGKVFNIWVIMMRYVIPLSIFIILLNLFGLFN</sequence>
<evidence type="ECO:0000313" key="7">
    <source>
        <dbReference type="EMBL" id="APF20769.1"/>
    </source>
</evidence>
<keyword evidence="2" id="KW-0813">Transport</keyword>
<gene>
    <name evidence="7" type="ORF">Cabys_4024</name>
    <name evidence="8" type="ORF">Calab_1114</name>
</gene>
<evidence type="ECO:0000313" key="10">
    <source>
        <dbReference type="Proteomes" id="UP000183868"/>
    </source>
</evidence>
<evidence type="ECO:0000256" key="4">
    <source>
        <dbReference type="ARBA" id="ARBA00022989"/>
    </source>
</evidence>
<feature type="transmembrane region" description="Helical" evidence="6">
    <location>
        <begin position="136"/>
        <end position="153"/>
    </location>
</feature>
<dbReference type="GO" id="GO:0016020">
    <property type="term" value="C:membrane"/>
    <property type="evidence" value="ECO:0007669"/>
    <property type="project" value="UniProtKB-SubCell"/>
</dbReference>
<dbReference type="AlphaFoldDB" id="H1XWG0"/>
<protein>
    <submittedName>
        <fullName evidence="7">Neurotransmitter:Na+ symporter, NSS family</fullName>
    </submittedName>
    <submittedName>
        <fullName evidence="8">Sodium:neurotransmitter symporter</fullName>
    </submittedName>
</protein>
<organism evidence="8 9">
    <name type="scientific">Caldithrix abyssi DSM 13497</name>
    <dbReference type="NCBI Taxonomy" id="880073"/>
    <lineage>
        <taxon>Bacteria</taxon>
        <taxon>Pseudomonadati</taxon>
        <taxon>Calditrichota</taxon>
        <taxon>Calditrichia</taxon>
        <taxon>Calditrichales</taxon>
        <taxon>Calditrichaceae</taxon>
        <taxon>Caldithrix</taxon>
    </lineage>
</organism>
<evidence type="ECO:0000313" key="9">
    <source>
        <dbReference type="Proteomes" id="UP000004671"/>
    </source>
</evidence>
<dbReference type="RefSeq" id="WP_006927768.1">
    <property type="nucleotide sequence ID" value="NZ_CM001402.1"/>
</dbReference>
<dbReference type="InterPro" id="IPR037272">
    <property type="entry name" value="SNS_sf"/>
</dbReference>
<dbReference type="Proteomes" id="UP000004671">
    <property type="component" value="Chromosome"/>
</dbReference>
<feature type="transmembrane region" description="Helical" evidence="6">
    <location>
        <begin position="12"/>
        <end position="29"/>
    </location>
</feature>
<dbReference type="PaxDb" id="880073-Calab_1114"/>
<keyword evidence="9" id="KW-1185">Reference proteome</keyword>
<dbReference type="PANTHER" id="PTHR42948:SF1">
    <property type="entry name" value="TRANSPORTER"/>
    <property type="match status" value="1"/>
</dbReference>
<dbReference type="EMBL" id="CM001402">
    <property type="protein sequence ID" value="EHO40742.1"/>
    <property type="molecule type" value="Genomic_DNA"/>
</dbReference>
<evidence type="ECO:0000313" key="8">
    <source>
        <dbReference type="EMBL" id="EHO40742.1"/>
    </source>
</evidence>
<feature type="transmembrane region" description="Helical" evidence="6">
    <location>
        <begin position="285"/>
        <end position="312"/>
    </location>
</feature>
<dbReference type="Pfam" id="PF00209">
    <property type="entry name" value="SNF"/>
    <property type="match status" value="2"/>
</dbReference>
<evidence type="ECO:0000256" key="5">
    <source>
        <dbReference type="ARBA" id="ARBA00023136"/>
    </source>
</evidence>
<dbReference type="CDD" id="cd10336">
    <property type="entry name" value="SLC6sbd_Tyt1-Like"/>
    <property type="match status" value="1"/>
</dbReference>
<evidence type="ECO:0000256" key="2">
    <source>
        <dbReference type="ARBA" id="ARBA00022448"/>
    </source>
</evidence>
<dbReference type="PRINTS" id="PR00176">
    <property type="entry name" value="NANEUSMPORT"/>
</dbReference>
<reference evidence="7 10" key="2">
    <citation type="submission" date="2016-11" db="EMBL/GenBank/DDBJ databases">
        <title>Genomic analysis of Caldithrix abyssi and proposal of a novel bacterial phylum Caldithrichaeota.</title>
        <authorList>
            <person name="Kublanov I."/>
            <person name="Sigalova O."/>
            <person name="Gavrilov S."/>
            <person name="Lebedinsky A."/>
            <person name="Ivanova N."/>
            <person name="Daum C."/>
            <person name="Reddy T."/>
            <person name="Klenk H.P."/>
            <person name="Goker M."/>
            <person name="Reva O."/>
            <person name="Miroshnichenko M."/>
            <person name="Kyprides N."/>
            <person name="Woyke T."/>
            <person name="Gelfand M."/>
        </authorList>
    </citation>
    <scope>NUCLEOTIDE SEQUENCE [LARGE SCALE GENOMIC DNA]</scope>
    <source>
        <strain evidence="7 10">LF13</strain>
    </source>
</reference>
<dbReference type="InterPro" id="IPR047218">
    <property type="entry name" value="YocR/YhdH-like"/>
</dbReference>
<dbReference type="STRING" id="880073.Cabys_4024"/>
<dbReference type="HOGENOM" id="CLU_006855_3_4_0"/>
<dbReference type="OrthoDB" id="9762833at2"/>
<feature type="transmembrane region" description="Helical" evidence="6">
    <location>
        <begin position="165"/>
        <end position="186"/>
    </location>
</feature>
<accession>H1XWG0</accession>
<evidence type="ECO:0000256" key="3">
    <source>
        <dbReference type="ARBA" id="ARBA00022692"/>
    </source>
</evidence>
<feature type="transmembrane region" description="Helical" evidence="6">
    <location>
        <begin position="41"/>
        <end position="61"/>
    </location>
</feature>
<dbReference type="PROSITE" id="PS50267">
    <property type="entry name" value="NA_NEUROTRAN_SYMP_3"/>
    <property type="match status" value="1"/>
</dbReference>
<feature type="transmembrane region" description="Helical" evidence="6">
    <location>
        <begin position="243"/>
        <end position="265"/>
    </location>
</feature>
<feature type="transmembrane region" description="Helical" evidence="6">
    <location>
        <begin position="206"/>
        <end position="231"/>
    </location>
</feature>
<dbReference type="PANTHER" id="PTHR42948">
    <property type="entry name" value="TRANSPORTER"/>
    <property type="match status" value="1"/>
</dbReference>
<dbReference type="SUPFAM" id="SSF161070">
    <property type="entry name" value="SNF-like"/>
    <property type="match status" value="1"/>
</dbReference>
<dbReference type="EMBL" id="CP018099">
    <property type="protein sequence ID" value="APF20769.1"/>
    <property type="molecule type" value="Genomic_DNA"/>
</dbReference>
<dbReference type="Proteomes" id="UP000183868">
    <property type="component" value="Chromosome"/>
</dbReference>
<dbReference type="eggNOG" id="COG0733">
    <property type="taxonomic scope" value="Bacteria"/>
</dbReference>
<keyword evidence="3 6" id="KW-0812">Transmembrane</keyword>
<keyword evidence="4 6" id="KW-1133">Transmembrane helix</keyword>
<comment type="subcellular location">
    <subcellularLocation>
        <location evidence="1">Membrane</location>
        <topology evidence="1">Multi-pass membrane protein</topology>
    </subcellularLocation>
</comment>
<feature type="transmembrane region" description="Helical" evidence="6">
    <location>
        <begin position="423"/>
        <end position="447"/>
    </location>
</feature>
<dbReference type="InterPro" id="IPR000175">
    <property type="entry name" value="Na/ntran_symport"/>
</dbReference>
<dbReference type="KEGG" id="caby:Cabys_4024"/>
<feature type="transmembrane region" description="Helical" evidence="6">
    <location>
        <begin position="373"/>
        <end position="402"/>
    </location>
</feature>
<evidence type="ECO:0000256" key="6">
    <source>
        <dbReference type="SAM" id="Phobius"/>
    </source>
</evidence>
<evidence type="ECO:0000256" key="1">
    <source>
        <dbReference type="ARBA" id="ARBA00004141"/>
    </source>
</evidence>
<reference evidence="8 9" key="1">
    <citation type="submission" date="2011-09" db="EMBL/GenBank/DDBJ databases">
        <title>The permanent draft genome of Caldithrix abyssi DSM 13497.</title>
        <authorList>
            <consortium name="US DOE Joint Genome Institute (JGI-PGF)"/>
            <person name="Lucas S."/>
            <person name="Han J."/>
            <person name="Lapidus A."/>
            <person name="Bruce D."/>
            <person name="Goodwin L."/>
            <person name="Pitluck S."/>
            <person name="Peters L."/>
            <person name="Kyrpides N."/>
            <person name="Mavromatis K."/>
            <person name="Ivanova N."/>
            <person name="Mikhailova N."/>
            <person name="Chertkov O."/>
            <person name="Detter J.C."/>
            <person name="Tapia R."/>
            <person name="Han C."/>
            <person name="Land M."/>
            <person name="Hauser L."/>
            <person name="Markowitz V."/>
            <person name="Cheng J.-F."/>
            <person name="Hugenholtz P."/>
            <person name="Woyke T."/>
            <person name="Wu D."/>
            <person name="Spring S."/>
            <person name="Brambilla E."/>
            <person name="Klenk H.-P."/>
            <person name="Eisen J.A."/>
        </authorList>
    </citation>
    <scope>NUCLEOTIDE SEQUENCE [LARGE SCALE GENOMIC DNA]</scope>
    <source>
        <strain evidence="8 9">DSM 13497</strain>
    </source>
</reference>
<keyword evidence="5 6" id="KW-0472">Membrane</keyword>
<name>H1XWG0_CALAY</name>
<proteinExistence type="predicted"/>
<dbReference type="NCBIfam" id="NF037979">
    <property type="entry name" value="Na_transp"/>
    <property type="match status" value="1"/>
</dbReference>
<feature type="transmembrane region" description="Helical" evidence="6">
    <location>
        <begin position="333"/>
        <end position="353"/>
    </location>
</feature>
<feature type="transmembrane region" description="Helical" evidence="6">
    <location>
        <begin position="89"/>
        <end position="116"/>
    </location>
</feature>